<accession>N9E6B0</accession>
<dbReference type="EMBL" id="APQK01000009">
    <property type="protein sequence ID" value="ENW05998.1"/>
    <property type="molecule type" value="Genomic_DNA"/>
</dbReference>
<dbReference type="AlphaFoldDB" id="N9E6B0"/>
<evidence type="ECO:0008006" key="3">
    <source>
        <dbReference type="Google" id="ProtNLM"/>
    </source>
</evidence>
<gene>
    <name evidence="1" type="ORF">F934_00855</name>
</gene>
<organism evidence="1 2">
    <name type="scientific">Acinetobacter beijerinckii ANC 3835</name>
    <dbReference type="NCBI Taxonomy" id="1217649"/>
    <lineage>
        <taxon>Bacteria</taxon>
        <taxon>Pseudomonadati</taxon>
        <taxon>Pseudomonadota</taxon>
        <taxon>Gammaproteobacteria</taxon>
        <taxon>Moraxellales</taxon>
        <taxon>Moraxellaceae</taxon>
        <taxon>Acinetobacter</taxon>
    </lineage>
</organism>
<evidence type="ECO:0000313" key="1">
    <source>
        <dbReference type="EMBL" id="ENW05998.1"/>
    </source>
</evidence>
<dbReference type="InterPro" id="IPR005358">
    <property type="entry name" value="Puta_zinc/iron-chelating_dom"/>
</dbReference>
<dbReference type="Pfam" id="PF03692">
    <property type="entry name" value="CxxCxxCC"/>
    <property type="match status" value="1"/>
</dbReference>
<evidence type="ECO:0000313" key="2">
    <source>
        <dbReference type="Proteomes" id="UP000018417"/>
    </source>
</evidence>
<protein>
    <recommendedName>
        <fullName evidence="3">YkgJ family cysteine cluster protein</fullName>
    </recommendedName>
</protein>
<reference evidence="1 2" key="1">
    <citation type="submission" date="2013-02" db="EMBL/GenBank/DDBJ databases">
        <title>The Genome Sequence of Acinetobacter beijerinckii ANC 3835.</title>
        <authorList>
            <consortium name="The Broad Institute Genome Sequencing Platform"/>
            <consortium name="The Broad Institute Genome Sequencing Center for Infectious Disease"/>
            <person name="Cerqueira G."/>
            <person name="Feldgarden M."/>
            <person name="Courvalin P."/>
            <person name="Perichon B."/>
            <person name="Grillot-Courvalin C."/>
            <person name="Clermont D."/>
            <person name="Rocha E."/>
            <person name="Yoon E.-J."/>
            <person name="Nemec A."/>
            <person name="Walker B."/>
            <person name="Young S.K."/>
            <person name="Zeng Q."/>
            <person name="Gargeya S."/>
            <person name="Fitzgerald M."/>
            <person name="Haas B."/>
            <person name="Abouelleil A."/>
            <person name="Alvarado L."/>
            <person name="Arachchi H.M."/>
            <person name="Berlin A.M."/>
            <person name="Chapman S.B."/>
            <person name="Dewar J."/>
            <person name="Goldberg J."/>
            <person name="Griggs A."/>
            <person name="Gujja S."/>
            <person name="Hansen M."/>
            <person name="Howarth C."/>
            <person name="Imamovic A."/>
            <person name="Larimer J."/>
            <person name="McCowan C."/>
            <person name="Murphy C."/>
            <person name="Neiman D."/>
            <person name="Pearson M."/>
            <person name="Priest M."/>
            <person name="Roberts A."/>
            <person name="Saif S."/>
            <person name="Shea T."/>
            <person name="Sisk P."/>
            <person name="Sykes S."/>
            <person name="Wortman J."/>
            <person name="Nusbaum C."/>
            <person name="Birren B."/>
        </authorList>
    </citation>
    <scope>NUCLEOTIDE SEQUENCE [LARGE SCALE GENOMIC DNA]</scope>
    <source>
        <strain evidence="1 2">ANC 3835</strain>
    </source>
</reference>
<dbReference type="Proteomes" id="UP000018417">
    <property type="component" value="Unassembled WGS sequence"/>
</dbReference>
<proteinExistence type="predicted"/>
<dbReference type="PATRIC" id="fig|1217649.3.peg.813"/>
<sequence>MTKNEFDNENFKKMLSQVASSDACVSCGACCANYRVSFYWAEAELMPKDMVEPLTSVYSCMKGTNQPQVKCIALQGEVGQQVSCSIYASRSSTCKEVQIADDHCNKARIAHHLIPLIQLEPQHSENNEDYDQVC</sequence>
<comment type="caution">
    <text evidence="1">The sequence shown here is derived from an EMBL/GenBank/DDBJ whole genome shotgun (WGS) entry which is preliminary data.</text>
</comment>
<dbReference type="HOGENOM" id="CLU_123885_2_0_6"/>
<name>N9E6B0_9GAMM</name>